<accession>A0A6G1JRP0</accession>
<dbReference type="InterPro" id="IPR036452">
    <property type="entry name" value="Ribo_hydro-like"/>
</dbReference>
<dbReference type="PANTHER" id="PTHR12304:SF4">
    <property type="entry name" value="URIDINE NUCLEOSIDASE"/>
    <property type="match status" value="1"/>
</dbReference>
<dbReference type="Pfam" id="PF01156">
    <property type="entry name" value="IU_nuc_hydro"/>
    <property type="match status" value="1"/>
</dbReference>
<evidence type="ECO:0000256" key="1">
    <source>
        <dbReference type="ARBA" id="ARBA00009176"/>
    </source>
</evidence>
<reference evidence="5" key="1">
    <citation type="journal article" date="2020" name="Stud. Mycol.">
        <title>101 Dothideomycetes genomes: a test case for predicting lifestyles and emergence of pathogens.</title>
        <authorList>
            <person name="Haridas S."/>
            <person name="Albert R."/>
            <person name="Binder M."/>
            <person name="Bloem J."/>
            <person name="Labutti K."/>
            <person name="Salamov A."/>
            <person name="Andreopoulos B."/>
            <person name="Baker S."/>
            <person name="Barry K."/>
            <person name="Bills G."/>
            <person name="Bluhm B."/>
            <person name="Cannon C."/>
            <person name="Castanera R."/>
            <person name="Culley D."/>
            <person name="Daum C."/>
            <person name="Ezra D."/>
            <person name="Gonzalez J."/>
            <person name="Henrissat B."/>
            <person name="Kuo A."/>
            <person name="Liang C."/>
            <person name="Lipzen A."/>
            <person name="Lutzoni F."/>
            <person name="Magnuson J."/>
            <person name="Mondo S."/>
            <person name="Nolan M."/>
            <person name="Ohm R."/>
            <person name="Pangilinan J."/>
            <person name="Park H.-J."/>
            <person name="Ramirez L."/>
            <person name="Alfaro M."/>
            <person name="Sun H."/>
            <person name="Tritt A."/>
            <person name="Yoshinaga Y."/>
            <person name="Zwiers L.-H."/>
            <person name="Turgeon B."/>
            <person name="Goodwin S."/>
            <person name="Spatafora J."/>
            <person name="Crous P."/>
            <person name="Grigoriev I."/>
        </authorList>
    </citation>
    <scope>NUCLEOTIDE SEQUENCE</scope>
    <source>
        <strain evidence="5">CBS 279.74</strain>
    </source>
</reference>
<evidence type="ECO:0000313" key="5">
    <source>
        <dbReference type="EMBL" id="KAF2703276.1"/>
    </source>
</evidence>
<keyword evidence="6" id="KW-1185">Reference proteome</keyword>
<protein>
    <submittedName>
        <fullName evidence="5">Inosine/uridine-preferring nucleoside hydrolase</fullName>
    </submittedName>
</protein>
<sequence length="373" mass="41073">MRAKIAKIAKIAKTALLPVFTLYTLTLAHLPHLPHSNSTTPLKVIIDTDFNTIGDDGQVLALAAQMHASHTIDLLGLTIVAGNQYLPQSVSDALKAIERVGLENHVGIYAGSHGPILHTYASYQLEQRLFGNATEYAAAYTSPPTNQIVAPPDGFATHTLPQKQHAVDFIIHSVHRYPNQISLLAIGPLTNIALAMRQDPSIVPLIKQTVIMGGQMYDPGNAYRGAGETNWWFDPEAARVVLRSSALVKKIIPLDVTNTVVMTNATYDEIAYHEPATPITTLFKDIERWGYVYDTVALASLVEPAWDADVRSLYVDVECDFGSDYGKGIVWDEDPYPGIELVNVSQVIFRLDNDRFFDLYVNLLTRPVPVVVA</sequence>
<evidence type="ECO:0000259" key="4">
    <source>
        <dbReference type="Pfam" id="PF01156"/>
    </source>
</evidence>
<dbReference type="Gene3D" id="3.90.245.10">
    <property type="entry name" value="Ribonucleoside hydrolase-like"/>
    <property type="match status" value="1"/>
</dbReference>
<keyword evidence="3" id="KW-0326">Glycosidase</keyword>
<dbReference type="OrthoDB" id="432381at2759"/>
<dbReference type="InterPro" id="IPR023186">
    <property type="entry name" value="IUNH"/>
</dbReference>
<gene>
    <name evidence="5" type="ORF">K504DRAFT_508192</name>
</gene>
<evidence type="ECO:0000256" key="2">
    <source>
        <dbReference type="ARBA" id="ARBA00022801"/>
    </source>
</evidence>
<dbReference type="InterPro" id="IPR001910">
    <property type="entry name" value="Inosine/uridine_hydrolase_dom"/>
</dbReference>
<dbReference type="GO" id="GO:0005829">
    <property type="term" value="C:cytosol"/>
    <property type="evidence" value="ECO:0007669"/>
    <property type="project" value="TreeGrafter"/>
</dbReference>
<comment type="similarity">
    <text evidence="1">Belongs to the IUNH family.</text>
</comment>
<evidence type="ECO:0000256" key="3">
    <source>
        <dbReference type="ARBA" id="ARBA00023295"/>
    </source>
</evidence>
<keyword evidence="2 5" id="KW-0378">Hydrolase</keyword>
<dbReference type="Proteomes" id="UP000799428">
    <property type="component" value="Unassembled WGS sequence"/>
</dbReference>
<name>A0A6G1JRP0_9PLEO</name>
<feature type="domain" description="Inosine/uridine-preferring nucleoside hydrolase" evidence="4">
    <location>
        <begin position="44"/>
        <end position="358"/>
    </location>
</feature>
<dbReference type="PANTHER" id="PTHR12304">
    <property type="entry name" value="INOSINE-URIDINE PREFERRING NUCLEOSIDE HYDROLASE"/>
    <property type="match status" value="1"/>
</dbReference>
<dbReference type="GO" id="GO:0006152">
    <property type="term" value="P:purine nucleoside catabolic process"/>
    <property type="evidence" value="ECO:0007669"/>
    <property type="project" value="TreeGrafter"/>
</dbReference>
<dbReference type="EMBL" id="MU005788">
    <property type="protein sequence ID" value="KAF2703276.1"/>
    <property type="molecule type" value="Genomic_DNA"/>
</dbReference>
<organism evidence="5 6">
    <name type="scientific">Pleomassaria siparia CBS 279.74</name>
    <dbReference type="NCBI Taxonomy" id="1314801"/>
    <lineage>
        <taxon>Eukaryota</taxon>
        <taxon>Fungi</taxon>
        <taxon>Dikarya</taxon>
        <taxon>Ascomycota</taxon>
        <taxon>Pezizomycotina</taxon>
        <taxon>Dothideomycetes</taxon>
        <taxon>Pleosporomycetidae</taxon>
        <taxon>Pleosporales</taxon>
        <taxon>Pleomassariaceae</taxon>
        <taxon>Pleomassaria</taxon>
    </lineage>
</organism>
<proteinExistence type="inferred from homology"/>
<dbReference type="AlphaFoldDB" id="A0A6G1JRP0"/>
<dbReference type="SUPFAM" id="SSF53590">
    <property type="entry name" value="Nucleoside hydrolase"/>
    <property type="match status" value="1"/>
</dbReference>
<dbReference type="GO" id="GO:0008477">
    <property type="term" value="F:purine nucleosidase activity"/>
    <property type="evidence" value="ECO:0007669"/>
    <property type="project" value="TreeGrafter"/>
</dbReference>
<evidence type="ECO:0000313" key="6">
    <source>
        <dbReference type="Proteomes" id="UP000799428"/>
    </source>
</evidence>